<dbReference type="InParanoid" id="A0A200QM28"/>
<protein>
    <submittedName>
        <fullName evidence="2">Auxin-induced protein</fullName>
    </submittedName>
</protein>
<evidence type="ECO:0000256" key="1">
    <source>
        <dbReference type="ARBA" id="ARBA00006974"/>
    </source>
</evidence>
<accession>A0A200QM28</accession>
<dbReference type="OrthoDB" id="1864078at2759"/>
<dbReference type="Proteomes" id="UP000195402">
    <property type="component" value="Unassembled WGS sequence"/>
</dbReference>
<dbReference type="InterPro" id="IPR003676">
    <property type="entry name" value="SAUR_fam"/>
</dbReference>
<keyword evidence="3" id="KW-1185">Reference proteome</keyword>
<name>A0A200QM28_MACCD</name>
<comment type="similarity">
    <text evidence="1">Belongs to the ARG7 family.</text>
</comment>
<dbReference type="EMBL" id="MVGT01001673">
    <property type="protein sequence ID" value="OVA11540.1"/>
    <property type="molecule type" value="Genomic_DNA"/>
</dbReference>
<dbReference type="Pfam" id="PF02519">
    <property type="entry name" value="Auxin_inducible"/>
    <property type="match status" value="1"/>
</dbReference>
<gene>
    <name evidence="2" type="ORF">BVC80_1015g5</name>
</gene>
<sequence>MTGRLKKILISCGLKSSSSSSSRSLDRLPKGHMRVYVGKDEVPCKFDIQTHYLNHPLFKNLLLQLSHSVEEFGYSYNGALRIACDIDLFKFLLDLLESRNPCAHYMELQDLISKFYENQRRGTAQI</sequence>
<dbReference type="STRING" id="56857.A0A200QM28"/>
<reference evidence="2 3" key="1">
    <citation type="journal article" date="2017" name="Mol. Plant">
        <title>The Genome of Medicinal Plant Macleaya cordata Provides New Insights into Benzylisoquinoline Alkaloids Metabolism.</title>
        <authorList>
            <person name="Liu X."/>
            <person name="Liu Y."/>
            <person name="Huang P."/>
            <person name="Ma Y."/>
            <person name="Qing Z."/>
            <person name="Tang Q."/>
            <person name="Cao H."/>
            <person name="Cheng P."/>
            <person name="Zheng Y."/>
            <person name="Yuan Z."/>
            <person name="Zhou Y."/>
            <person name="Liu J."/>
            <person name="Tang Z."/>
            <person name="Zhuo Y."/>
            <person name="Zhang Y."/>
            <person name="Yu L."/>
            <person name="Huang J."/>
            <person name="Yang P."/>
            <person name="Peng Q."/>
            <person name="Zhang J."/>
            <person name="Jiang W."/>
            <person name="Zhang Z."/>
            <person name="Lin K."/>
            <person name="Ro D.K."/>
            <person name="Chen X."/>
            <person name="Xiong X."/>
            <person name="Shang Y."/>
            <person name="Huang S."/>
            <person name="Zeng J."/>
        </authorList>
    </citation>
    <scope>NUCLEOTIDE SEQUENCE [LARGE SCALE GENOMIC DNA]</scope>
    <source>
        <strain evidence="3">cv. BLH2017</strain>
        <tissue evidence="2">Root</tissue>
    </source>
</reference>
<comment type="caution">
    <text evidence="2">The sequence shown here is derived from an EMBL/GenBank/DDBJ whole genome shotgun (WGS) entry which is preliminary data.</text>
</comment>
<organism evidence="2 3">
    <name type="scientific">Macleaya cordata</name>
    <name type="common">Five-seeded plume-poppy</name>
    <name type="synonym">Bocconia cordata</name>
    <dbReference type="NCBI Taxonomy" id="56857"/>
    <lineage>
        <taxon>Eukaryota</taxon>
        <taxon>Viridiplantae</taxon>
        <taxon>Streptophyta</taxon>
        <taxon>Embryophyta</taxon>
        <taxon>Tracheophyta</taxon>
        <taxon>Spermatophyta</taxon>
        <taxon>Magnoliopsida</taxon>
        <taxon>Ranunculales</taxon>
        <taxon>Papaveraceae</taxon>
        <taxon>Papaveroideae</taxon>
        <taxon>Macleaya</taxon>
    </lineage>
</organism>
<dbReference type="PANTHER" id="PTHR31374:SF216">
    <property type="entry name" value="SAUR-LIKE AUXIN-RESPONSIVE PROTEIN FAMILY"/>
    <property type="match status" value="1"/>
</dbReference>
<proteinExistence type="inferred from homology"/>
<dbReference type="GO" id="GO:0009733">
    <property type="term" value="P:response to auxin"/>
    <property type="evidence" value="ECO:0007669"/>
    <property type="project" value="InterPro"/>
</dbReference>
<dbReference type="OMA" id="DIQTHYL"/>
<evidence type="ECO:0000313" key="2">
    <source>
        <dbReference type="EMBL" id="OVA11540.1"/>
    </source>
</evidence>
<dbReference type="PANTHER" id="PTHR31374">
    <property type="entry name" value="AUXIN-INDUCED PROTEIN-LIKE-RELATED"/>
    <property type="match status" value="1"/>
</dbReference>
<dbReference type="AlphaFoldDB" id="A0A200QM28"/>
<evidence type="ECO:0000313" key="3">
    <source>
        <dbReference type="Proteomes" id="UP000195402"/>
    </source>
</evidence>